<comment type="caution">
    <text evidence="1">The sequence shown here is derived from an EMBL/GenBank/DDBJ whole genome shotgun (WGS) entry which is preliminary data.</text>
</comment>
<accession>A0ABW4UYY6</accession>
<dbReference type="Proteomes" id="UP001597403">
    <property type="component" value="Unassembled WGS sequence"/>
</dbReference>
<keyword evidence="2" id="KW-1185">Reference proteome</keyword>
<reference evidence="2" key="1">
    <citation type="journal article" date="2019" name="Int. J. Syst. Evol. Microbiol.">
        <title>The Global Catalogue of Microorganisms (GCM) 10K type strain sequencing project: providing services to taxonomists for standard genome sequencing and annotation.</title>
        <authorList>
            <consortium name="The Broad Institute Genomics Platform"/>
            <consortium name="The Broad Institute Genome Sequencing Center for Infectious Disease"/>
            <person name="Wu L."/>
            <person name="Ma J."/>
        </authorList>
    </citation>
    <scope>NUCLEOTIDE SEQUENCE [LARGE SCALE GENOMIC DNA]</scope>
    <source>
        <strain evidence="2">CGMCC 1.15067</strain>
    </source>
</reference>
<name>A0ABW4UYY6_9BACL</name>
<gene>
    <name evidence="1" type="ORF">ACFSGI_16940</name>
</gene>
<evidence type="ECO:0000313" key="1">
    <source>
        <dbReference type="EMBL" id="MFD1991657.1"/>
    </source>
</evidence>
<protein>
    <submittedName>
        <fullName evidence="1">Uncharacterized protein</fullName>
    </submittedName>
</protein>
<dbReference type="RefSeq" id="WP_204825367.1">
    <property type="nucleotide sequence ID" value="NZ_JBHUGF010000010.1"/>
</dbReference>
<evidence type="ECO:0000313" key="2">
    <source>
        <dbReference type="Proteomes" id="UP001597403"/>
    </source>
</evidence>
<proteinExistence type="predicted"/>
<dbReference type="EMBL" id="JBHUGF010000010">
    <property type="protein sequence ID" value="MFD1991657.1"/>
    <property type="molecule type" value="Genomic_DNA"/>
</dbReference>
<organism evidence="1 2">
    <name type="scientific">Paenibacillus nicotianae</name>
    <dbReference type="NCBI Taxonomy" id="1526551"/>
    <lineage>
        <taxon>Bacteria</taxon>
        <taxon>Bacillati</taxon>
        <taxon>Bacillota</taxon>
        <taxon>Bacilli</taxon>
        <taxon>Bacillales</taxon>
        <taxon>Paenibacillaceae</taxon>
        <taxon>Paenibacillus</taxon>
    </lineage>
</organism>
<sequence>MILRNDMNIQNTYQPDQHSGLRLNDEHNTNCCLKTSYTCFMFFNLLRTT</sequence>